<dbReference type="GO" id="GO:0010038">
    <property type="term" value="P:response to metal ion"/>
    <property type="evidence" value="ECO:0007669"/>
    <property type="project" value="InterPro"/>
</dbReference>
<dbReference type="EMBL" id="CP039852">
    <property type="protein sequence ID" value="QCZ94950.1"/>
    <property type="molecule type" value="Genomic_DNA"/>
</dbReference>
<evidence type="ECO:0000256" key="1">
    <source>
        <dbReference type="ARBA" id="ARBA00010169"/>
    </source>
</evidence>
<evidence type="ECO:0000313" key="3">
    <source>
        <dbReference type="Proteomes" id="UP000304912"/>
    </source>
</evidence>
<dbReference type="OrthoDB" id="37622at2"/>
<organism evidence="2 3">
    <name type="scientific">Salinimonas iocasae</name>
    <dbReference type="NCBI Taxonomy" id="2572577"/>
    <lineage>
        <taxon>Bacteria</taxon>
        <taxon>Pseudomonadati</taxon>
        <taxon>Pseudomonadota</taxon>
        <taxon>Gammaproteobacteria</taxon>
        <taxon>Alteromonadales</taxon>
        <taxon>Alteromonadaceae</taxon>
        <taxon>Alteromonas/Salinimonas group</taxon>
        <taxon>Salinimonas</taxon>
    </lineage>
</organism>
<name>A0A5B7YHY7_9ALTE</name>
<dbReference type="Pfam" id="PF03091">
    <property type="entry name" value="CutA1"/>
    <property type="match status" value="1"/>
</dbReference>
<dbReference type="RefSeq" id="WP_139757681.1">
    <property type="nucleotide sequence ID" value="NZ_CP039852.1"/>
</dbReference>
<dbReference type="SUPFAM" id="SSF54913">
    <property type="entry name" value="GlnB-like"/>
    <property type="match status" value="1"/>
</dbReference>
<dbReference type="Proteomes" id="UP000304912">
    <property type="component" value="Chromosome"/>
</dbReference>
<dbReference type="InterPro" id="IPR004323">
    <property type="entry name" value="Ion_tolerance_CutA"/>
</dbReference>
<keyword evidence="3" id="KW-1185">Reference proteome</keyword>
<dbReference type="Gene3D" id="3.30.70.120">
    <property type="match status" value="1"/>
</dbReference>
<dbReference type="PANTHER" id="PTHR23419:SF8">
    <property type="entry name" value="FI09726P"/>
    <property type="match status" value="1"/>
</dbReference>
<comment type="similarity">
    <text evidence="1">Belongs to the CutA family.</text>
</comment>
<reference evidence="2 3" key="1">
    <citation type="submission" date="2019-04" db="EMBL/GenBank/DDBJ databases">
        <title>Salinimonas iocasae sp. nov., a halophilic bacterium isolated from the outer tube casing of tubeworms in Okinawa Trough.</title>
        <authorList>
            <person name="Zhang H."/>
            <person name="Wang H."/>
            <person name="Li C."/>
        </authorList>
    </citation>
    <scope>NUCLEOTIDE SEQUENCE [LARGE SCALE GENOMIC DNA]</scope>
    <source>
        <strain evidence="2 3">KX18D6</strain>
    </source>
</reference>
<proteinExistence type="inferred from homology"/>
<dbReference type="KEGG" id="salk:FBQ74_16370"/>
<dbReference type="GO" id="GO:0005507">
    <property type="term" value="F:copper ion binding"/>
    <property type="evidence" value="ECO:0007669"/>
    <property type="project" value="TreeGrafter"/>
</dbReference>
<dbReference type="InterPro" id="IPR015867">
    <property type="entry name" value="N-reg_PII/ATP_PRibTrfase_C"/>
</dbReference>
<dbReference type="InterPro" id="IPR011322">
    <property type="entry name" value="N-reg_PII-like_a/b"/>
</dbReference>
<dbReference type="AlphaFoldDB" id="A0A5B7YHY7"/>
<protein>
    <submittedName>
        <fullName evidence="2">Divalent-cation tolerance protein CutA</fullName>
    </submittedName>
</protein>
<sequence length="110" mass="12029">MSLCIAFTTAPDADTAQKIASALVEKQLAACVKQMPGVTATYAWKGKIEVDEECQLLIKTARHVVDDAFACVSELHPYDVPEWVVINDVSASEDYGKWVAEQTGLNKIVE</sequence>
<accession>A0A5B7YHY7</accession>
<dbReference type="PANTHER" id="PTHR23419">
    <property type="entry name" value="DIVALENT CATION TOLERANCE CUTA-RELATED"/>
    <property type="match status" value="1"/>
</dbReference>
<evidence type="ECO:0000313" key="2">
    <source>
        <dbReference type="EMBL" id="QCZ94950.1"/>
    </source>
</evidence>
<gene>
    <name evidence="2" type="ORF">FBQ74_16370</name>
</gene>